<proteinExistence type="predicted"/>
<sequence>MSRALAAATMGGMRRILIVVMAAIVGAVAVGAPAAARPRGIPDRVMLQPGDLGGAVPGPVEDGLVWPLLPQPCADAPVPQPVVSRTQAADYDTRSRVYENVARYRGDGARAYVTELKAQLARCGVGGGDNGFDPVAEDHLGPDTVLFTGNYDLGDRYVGYVVAAVGRYVVVVMMSDSRTGAADLTALNGLASAAMARARS</sequence>
<protein>
    <recommendedName>
        <fullName evidence="3">PknH-like extracellular domain-containing protein</fullName>
    </recommendedName>
</protein>
<evidence type="ECO:0000313" key="2">
    <source>
        <dbReference type="Proteomes" id="UP000612585"/>
    </source>
</evidence>
<keyword evidence="2" id="KW-1185">Reference proteome</keyword>
<evidence type="ECO:0008006" key="3">
    <source>
        <dbReference type="Google" id="ProtNLM"/>
    </source>
</evidence>
<gene>
    <name evidence="1" type="ORF">Vau01_041910</name>
</gene>
<dbReference type="Proteomes" id="UP000612585">
    <property type="component" value="Unassembled WGS sequence"/>
</dbReference>
<name>A0A8J3Z826_9ACTN</name>
<dbReference type="RefSeq" id="WP_203995423.1">
    <property type="nucleotide sequence ID" value="NZ_BOPG01000025.1"/>
</dbReference>
<dbReference type="EMBL" id="BOPG01000025">
    <property type="protein sequence ID" value="GIJ56675.1"/>
    <property type="molecule type" value="Genomic_DNA"/>
</dbReference>
<reference evidence="1" key="1">
    <citation type="submission" date="2021-01" db="EMBL/GenBank/DDBJ databases">
        <title>Whole genome shotgun sequence of Virgisporangium aurantiacum NBRC 16421.</title>
        <authorList>
            <person name="Komaki H."/>
            <person name="Tamura T."/>
        </authorList>
    </citation>
    <scope>NUCLEOTIDE SEQUENCE</scope>
    <source>
        <strain evidence="1">NBRC 16421</strain>
    </source>
</reference>
<accession>A0A8J3Z826</accession>
<dbReference type="AlphaFoldDB" id="A0A8J3Z826"/>
<organism evidence="1 2">
    <name type="scientific">Virgisporangium aurantiacum</name>
    <dbReference type="NCBI Taxonomy" id="175570"/>
    <lineage>
        <taxon>Bacteria</taxon>
        <taxon>Bacillati</taxon>
        <taxon>Actinomycetota</taxon>
        <taxon>Actinomycetes</taxon>
        <taxon>Micromonosporales</taxon>
        <taxon>Micromonosporaceae</taxon>
        <taxon>Virgisporangium</taxon>
    </lineage>
</organism>
<comment type="caution">
    <text evidence="1">The sequence shown here is derived from an EMBL/GenBank/DDBJ whole genome shotgun (WGS) entry which is preliminary data.</text>
</comment>
<evidence type="ECO:0000313" key="1">
    <source>
        <dbReference type="EMBL" id="GIJ56675.1"/>
    </source>
</evidence>